<comment type="subcellular location">
    <subcellularLocation>
        <location evidence="1">Membrane</location>
        <topology evidence="1">Multi-pass membrane protein</topology>
    </subcellularLocation>
</comment>
<dbReference type="InterPro" id="IPR007248">
    <property type="entry name" value="Mpv17_PMP22"/>
</dbReference>
<comment type="caution">
    <text evidence="7">The sequence shown here is derived from an EMBL/GenBank/DDBJ whole genome shotgun (WGS) entry which is preliminary data.</text>
</comment>
<feature type="region of interest" description="Disordered" evidence="6">
    <location>
        <begin position="50"/>
        <end position="91"/>
    </location>
</feature>
<dbReference type="AlphaFoldDB" id="A0AAE0CA81"/>
<dbReference type="Pfam" id="PF04117">
    <property type="entry name" value="Mpv17_PMP22"/>
    <property type="match status" value="1"/>
</dbReference>
<dbReference type="Proteomes" id="UP001190700">
    <property type="component" value="Unassembled WGS sequence"/>
</dbReference>
<proteinExistence type="inferred from homology"/>
<keyword evidence="8" id="KW-1185">Reference proteome</keyword>
<keyword evidence="5" id="KW-0472">Membrane</keyword>
<sequence length="91" mass="10049">MIMTGWKLWPFAHCVTYGLIPQQHRLLFVDTVEIVWVVLLSLFESRDHGQPQQGLAQQDANDLSQSLPSAAVATGDQAQSAEDTRGCPRDG</sequence>
<evidence type="ECO:0000256" key="2">
    <source>
        <dbReference type="ARBA" id="ARBA00006824"/>
    </source>
</evidence>
<dbReference type="GO" id="GO:0016020">
    <property type="term" value="C:membrane"/>
    <property type="evidence" value="ECO:0007669"/>
    <property type="project" value="UniProtKB-SubCell"/>
</dbReference>
<gene>
    <name evidence="7" type="ORF">CYMTET_39356</name>
</gene>
<evidence type="ECO:0000313" key="7">
    <source>
        <dbReference type="EMBL" id="KAK3251297.1"/>
    </source>
</evidence>
<evidence type="ECO:0000256" key="4">
    <source>
        <dbReference type="ARBA" id="ARBA00022989"/>
    </source>
</evidence>
<feature type="compositionally biased region" description="Basic and acidic residues" evidence="6">
    <location>
        <begin position="82"/>
        <end position="91"/>
    </location>
</feature>
<protein>
    <submittedName>
        <fullName evidence="7">Uncharacterized protein</fullName>
    </submittedName>
</protein>
<accession>A0AAE0CA81</accession>
<evidence type="ECO:0000313" key="8">
    <source>
        <dbReference type="Proteomes" id="UP001190700"/>
    </source>
</evidence>
<evidence type="ECO:0000256" key="6">
    <source>
        <dbReference type="SAM" id="MobiDB-lite"/>
    </source>
</evidence>
<keyword evidence="3" id="KW-0812">Transmembrane</keyword>
<evidence type="ECO:0000256" key="1">
    <source>
        <dbReference type="ARBA" id="ARBA00004141"/>
    </source>
</evidence>
<feature type="compositionally biased region" description="Polar residues" evidence="6">
    <location>
        <begin position="50"/>
        <end position="68"/>
    </location>
</feature>
<organism evidence="7 8">
    <name type="scientific">Cymbomonas tetramitiformis</name>
    <dbReference type="NCBI Taxonomy" id="36881"/>
    <lineage>
        <taxon>Eukaryota</taxon>
        <taxon>Viridiplantae</taxon>
        <taxon>Chlorophyta</taxon>
        <taxon>Pyramimonadophyceae</taxon>
        <taxon>Pyramimonadales</taxon>
        <taxon>Pyramimonadaceae</taxon>
        <taxon>Cymbomonas</taxon>
    </lineage>
</organism>
<evidence type="ECO:0000256" key="3">
    <source>
        <dbReference type="ARBA" id="ARBA00022692"/>
    </source>
</evidence>
<comment type="similarity">
    <text evidence="2">Belongs to the peroxisomal membrane protein PXMP2/4 family.</text>
</comment>
<name>A0AAE0CA81_9CHLO</name>
<keyword evidence="4" id="KW-1133">Transmembrane helix</keyword>
<dbReference type="EMBL" id="LGRX02026108">
    <property type="protein sequence ID" value="KAK3251297.1"/>
    <property type="molecule type" value="Genomic_DNA"/>
</dbReference>
<evidence type="ECO:0000256" key="5">
    <source>
        <dbReference type="ARBA" id="ARBA00023136"/>
    </source>
</evidence>
<reference evidence="7 8" key="1">
    <citation type="journal article" date="2015" name="Genome Biol. Evol.">
        <title>Comparative Genomics of a Bacterivorous Green Alga Reveals Evolutionary Causalities and Consequences of Phago-Mixotrophic Mode of Nutrition.</title>
        <authorList>
            <person name="Burns J.A."/>
            <person name="Paasch A."/>
            <person name="Narechania A."/>
            <person name="Kim E."/>
        </authorList>
    </citation>
    <scope>NUCLEOTIDE SEQUENCE [LARGE SCALE GENOMIC DNA]</scope>
    <source>
        <strain evidence="7 8">PLY_AMNH</strain>
    </source>
</reference>